<evidence type="ECO:0000256" key="3">
    <source>
        <dbReference type="ARBA" id="ARBA00022553"/>
    </source>
</evidence>
<keyword evidence="5" id="KW-1133">Transmembrane helix</keyword>
<evidence type="ECO:0000259" key="6">
    <source>
        <dbReference type="PROSITE" id="PS50109"/>
    </source>
</evidence>
<name>A0A7V4WVC7_CALAY</name>
<dbReference type="SMART" id="SM00091">
    <property type="entry name" value="PAS"/>
    <property type="match status" value="1"/>
</dbReference>
<dbReference type="CDD" id="cd00156">
    <property type="entry name" value="REC"/>
    <property type="match status" value="1"/>
</dbReference>
<reference evidence="10" key="1">
    <citation type="journal article" date="2020" name="mSystems">
        <title>Genome- and Community-Level Interaction Insights into Carbon Utilization and Element Cycling Functions of Hydrothermarchaeota in Hydrothermal Sediment.</title>
        <authorList>
            <person name="Zhou Z."/>
            <person name="Liu Y."/>
            <person name="Xu W."/>
            <person name="Pan J."/>
            <person name="Luo Z.H."/>
            <person name="Li M."/>
        </authorList>
    </citation>
    <scope>NUCLEOTIDE SEQUENCE [LARGE SCALE GENOMIC DNA]</scope>
    <source>
        <strain evidence="10">HyVt-577</strain>
    </source>
</reference>
<feature type="transmembrane region" description="Helical" evidence="5">
    <location>
        <begin position="749"/>
        <end position="767"/>
    </location>
</feature>
<sequence length="1291" mass="148050">MMIKRLKILFKVLFFFPFLLYGQKYVTQVYNLENGLPSTLVYDIAQDKDGLMWFSTRSGITSYDGVNWVTYHASQAILSRDFTHLGIDNKGTIWTTTQILEDGIFYLDGDSLVWINGPNEYPIEATSYNRITSFTIFYSTNTMYVAVGTLRNGLYLWDSERWINYSSQNSPLGNFIINLQSDGHSLYILNERGLIEFTGGKFSTQLQETYNLKPGQIYDISLEYSNTLPYKHRQIKRIWLLASEWIGYIDQNTLYTFRHNIRLRSPFNTDSYQKYCSLPDGHNGYLFSTNEQIFHFTSRREIRLLNSLNGIAGEGAKSFFMDAEKNIWFSNDRGVTKIPSFRLKNYTNQDGLLEDEVTAIDRLKDGTLIFGHNTGITFLNDDEYEYMVINIHRPYLALTRIMDIAVDSLGRIWIADKTRGVGLVKPDKTIKWFPLNGVGAHSLFVKSVNEIWAGTSIGIKKIINGKIESRENSNSFRDLVRNFSSAKDGSILIATLSNGLYVYKDGRWNNYHSYTNREMNSTYCAYMDNDGKLFVGTRFGLCTVQGDSFVVLKSPFSINRPVYFIEEDSKKNLWFGTDNGVYFWNGKTLRHINKNNGLAGNEMNRAAFLEDDKGCIWLGTEEGLSQYNGDYDHSAQIIPQLKLTSIQVNGRHLGPTKNIHLGHSENNLTIHFRYTSFRDESKVILRYKLEGFDNEWRTNKKITSTVLHYFNLPPGDYRVMMQLESVDRNHSPLVQSKMISIAVPFWQSWWFYFVLVSMLSFFLYYFVSYYSRLRYAKQLEQQIDLRTRQLRLSEMKYRSVFENSQDAVMISNPKGNIIDANPAALEMFGYDNKEEFLELSVPQDIYLDIKDREKFLKEIKEFGFVKDMELRLKRKDGAPLVVLLSSTLHKDVENGDEQYLTVLKDVTERWQLKEQLAQAQRMESIGMLAGGIAHDFNNILGGILGYASLMKLQMPKEDRFYKFVDSIEKSAVRGADLTNQLLVFAKRGNPQLTRVSINDIVKDSVKIIRSTFPKYIQIETNLAEDIPFVLSDEAQLHQVMMNLCVNARDAIEGQGTITINTKNLTIDKEIAIQHNVTQENSYVVVEVADTGVGIDPDTLKHIFEPFFSTKEQGKGSGLGLSMIYGFVHSQNGFIDVESTPGRGSIFRIFLPAIPGEEIKAARDETQLQKGNEVILIVDDEQVLRDFLRQALEGYGYTVLEADDGEAAVKIFKENNDRIQLIILDMIMPNMSGEKALFYIRQINSSIPVLVSSGYSDKDKFEKIAELGISGILHKPFRINKLLTQIRTILDN</sequence>
<dbReference type="SMART" id="SM00388">
    <property type="entry name" value="HisKA"/>
    <property type="match status" value="1"/>
</dbReference>
<proteinExistence type="predicted"/>
<dbReference type="SUPFAM" id="SSF63829">
    <property type="entry name" value="Calcium-dependent phosphotriesterase"/>
    <property type="match status" value="3"/>
</dbReference>
<dbReference type="SUPFAM" id="SSF55874">
    <property type="entry name" value="ATPase domain of HSP90 chaperone/DNA topoisomerase II/histidine kinase"/>
    <property type="match status" value="1"/>
</dbReference>
<dbReference type="InterPro" id="IPR036097">
    <property type="entry name" value="HisK_dim/P_sf"/>
</dbReference>
<evidence type="ECO:0000256" key="5">
    <source>
        <dbReference type="SAM" id="Phobius"/>
    </source>
</evidence>
<dbReference type="PANTHER" id="PTHR43547:SF2">
    <property type="entry name" value="HYBRID SIGNAL TRANSDUCTION HISTIDINE KINASE C"/>
    <property type="match status" value="1"/>
</dbReference>
<dbReference type="InterPro" id="IPR003661">
    <property type="entry name" value="HisK_dim/P_dom"/>
</dbReference>
<evidence type="ECO:0000313" key="10">
    <source>
        <dbReference type="EMBL" id="HGY55382.1"/>
    </source>
</evidence>
<comment type="caution">
    <text evidence="10">The sequence shown here is derived from an EMBL/GenBank/DDBJ whole genome shotgun (WGS) entry which is preliminary data.</text>
</comment>
<dbReference type="InterPro" id="IPR011006">
    <property type="entry name" value="CheY-like_superfamily"/>
</dbReference>
<keyword evidence="5" id="KW-0472">Membrane</keyword>
<dbReference type="InterPro" id="IPR013783">
    <property type="entry name" value="Ig-like_fold"/>
</dbReference>
<feature type="domain" description="Response regulatory" evidence="7">
    <location>
        <begin position="1173"/>
        <end position="1289"/>
    </location>
</feature>
<protein>
    <recommendedName>
        <fullName evidence="2">histidine kinase</fullName>
        <ecNumber evidence="2">2.7.13.3</ecNumber>
    </recommendedName>
</protein>
<dbReference type="InterPro" id="IPR004358">
    <property type="entry name" value="Sig_transdc_His_kin-like_C"/>
</dbReference>
<dbReference type="InterPro" id="IPR015943">
    <property type="entry name" value="WD40/YVTN_repeat-like_dom_sf"/>
</dbReference>
<dbReference type="InterPro" id="IPR000014">
    <property type="entry name" value="PAS"/>
</dbReference>
<dbReference type="InterPro" id="IPR000700">
    <property type="entry name" value="PAS-assoc_C"/>
</dbReference>
<comment type="catalytic activity">
    <reaction evidence="1">
        <text>ATP + protein L-histidine = ADP + protein N-phospho-L-histidine.</text>
        <dbReference type="EC" id="2.7.13.3"/>
    </reaction>
</comment>
<dbReference type="Gene3D" id="2.60.40.10">
    <property type="entry name" value="Immunoglobulins"/>
    <property type="match status" value="1"/>
</dbReference>
<feature type="domain" description="PAC" evidence="9">
    <location>
        <begin position="866"/>
        <end position="918"/>
    </location>
</feature>
<evidence type="ECO:0000256" key="2">
    <source>
        <dbReference type="ARBA" id="ARBA00012438"/>
    </source>
</evidence>
<dbReference type="EC" id="2.7.13.3" evidence="2"/>
<dbReference type="SMART" id="SM00387">
    <property type="entry name" value="HATPase_c"/>
    <property type="match status" value="1"/>
</dbReference>
<dbReference type="InterPro" id="IPR005467">
    <property type="entry name" value="His_kinase_dom"/>
</dbReference>
<dbReference type="Gene3D" id="3.40.50.2300">
    <property type="match status" value="1"/>
</dbReference>
<dbReference type="InterPro" id="IPR011123">
    <property type="entry name" value="Y_Y_Y"/>
</dbReference>
<dbReference type="Gene3D" id="3.30.565.10">
    <property type="entry name" value="Histidine kinase-like ATPase, C-terminal domain"/>
    <property type="match status" value="1"/>
</dbReference>
<dbReference type="Gene3D" id="3.30.450.20">
    <property type="entry name" value="PAS domain"/>
    <property type="match status" value="1"/>
</dbReference>
<dbReference type="InterPro" id="IPR011110">
    <property type="entry name" value="Reg_prop"/>
</dbReference>
<dbReference type="CDD" id="cd00082">
    <property type="entry name" value="HisKA"/>
    <property type="match status" value="1"/>
</dbReference>
<dbReference type="NCBIfam" id="TIGR00229">
    <property type="entry name" value="sensory_box"/>
    <property type="match status" value="1"/>
</dbReference>
<feature type="modified residue" description="4-aspartylphosphate" evidence="4">
    <location>
        <position position="1224"/>
    </location>
</feature>
<dbReference type="PROSITE" id="PS50112">
    <property type="entry name" value="PAS"/>
    <property type="match status" value="1"/>
</dbReference>
<dbReference type="InterPro" id="IPR001610">
    <property type="entry name" value="PAC"/>
</dbReference>
<gene>
    <name evidence="10" type="ORF">ENK44_06770</name>
</gene>
<dbReference type="InterPro" id="IPR003594">
    <property type="entry name" value="HATPase_dom"/>
</dbReference>
<dbReference type="PROSITE" id="PS50113">
    <property type="entry name" value="PAC"/>
    <property type="match status" value="1"/>
</dbReference>
<feature type="domain" description="Histidine kinase" evidence="6">
    <location>
        <begin position="931"/>
        <end position="1154"/>
    </location>
</feature>
<dbReference type="PROSITE" id="PS50110">
    <property type="entry name" value="RESPONSE_REGULATORY"/>
    <property type="match status" value="1"/>
</dbReference>
<dbReference type="Pfam" id="PF13426">
    <property type="entry name" value="PAS_9"/>
    <property type="match status" value="1"/>
</dbReference>
<keyword evidence="5" id="KW-0812">Transmembrane</keyword>
<dbReference type="Pfam" id="PF07494">
    <property type="entry name" value="Reg_prop"/>
    <property type="match status" value="1"/>
</dbReference>
<dbReference type="SMART" id="SM00448">
    <property type="entry name" value="REC"/>
    <property type="match status" value="1"/>
</dbReference>
<keyword evidence="3 4" id="KW-0597">Phosphoprotein</keyword>
<dbReference type="PRINTS" id="PR00344">
    <property type="entry name" value="BCTRLSENSOR"/>
</dbReference>
<dbReference type="InterPro" id="IPR001789">
    <property type="entry name" value="Sig_transdc_resp-reg_receiver"/>
</dbReference>
<accession>A0A7V4WVC7</accession>
<dbReference type="SUPFAM" id="SSF47384">
    <property type="entry name" value="Homodimeric domain of signal transducing histidine kinase"/>
    <property type="match status" value="1"/>
</dbReference>
<dbReference type="SUPFAM" id="SSF55785">
    <property type="entry name" value="PYP-like sensor domain (PAS domain)"/>
    <property type="match status" value="1"/>
</dbReference>
<dbReference type="Gene3D" id="1.10.287.130">
    <property type="match status" value="1"/>
</dbReference>
<evidence type="ECO:0000259" key="7">
    <source>
        <dbReference type="PROSITE" id="PS50110"/>
    </source>
</evidence>
<organism evidence="10">
    <name type="scientific">Caldithrix abyssi</name>
    <dbReference type="NCBI Taxonomy" id="187145"/>
    <lineage>
        <taxon>Bacteria</taxon>
        <taxon>Pseudomonadati</taxon>
        <taxon>Calditrichota</taxon>
        <taxon>Calditrichia</taxon>
        <taxon>Calditrichales</taxon>
        <taxon>Calditrichaceae</taxon>
        <taxon>Caldithrix</taxon>
    </lineage>
</organism>
<dbReference type="Pfam" id="PF00512">
    <property type="entry name" value="HisKA"/>
    <property type="match status" value="1"/>
</dbReference>
<evidence type="ECO:0000259" key="9">
    <source>
        <dbReference type="PROSITE" id="PS50113"/>
    </source>
</evidence>
<evidence type="ECO:0000256" key="4">
    <source>
        <dbReference type="PROSITE-ProRule" id="PRU00169"/>
    </source>
</evidence>
<dbReference type="EMBL" id="DRQG01000064">
    <property type="protein sequence ID" value="HGY55382.1"/>
    <property type="molecule type" value="Genomic_DNA"/>
</dbReference>
<feature type="domain" description="PAS" evidence="8">
    <location>
        <begin position="793"/>
        <end position="834"/>
    </location>
</feature>
<evidence type="ECO:0000259" key="8">
    <source>
        <dbReference type="PROSITE" id="PS50112"/>
    </source>
</evidence>
<evidence type="ECO:0000256" key="1">
    <source>
        <dbReference type="ARBA" id="ARBA00000085"/>
    </source>
</evidence>
<dbReference type="SUPFAM" id="SSF52172">
    <property type="entry name" value="CheY-like"/>
    <property type="match status" value="1"/>
</dbReference>
<dbReference type="GO" id="GO:0000155">
    <property type="term" value="F:phosphorelay sensor kinase activity"/>
    <property type="evidence" value="ECO:0007669"/>
    <property type="project" value="InterPro"/>
</dbReference>
<dbReference type="Gene3D" id="2.130.10.10">
    <property type="entry name" value="YVTN repeat-like/Quinoprotein amine dehydrogenase"/>
    <property type="match status" value="3"/>
</dbReference>
<dbReference type="Pfam" id="PF00072">
    <property type="entry name" value="Response_reg"/>
    <property type="match status" value="1"/>
</dbReference>
<dbReference type="PANTHER" id="PTHR43547">
    <property type="entry name" value="TWO-COMPONENT HISTIDINE KINASE"/>
    <property type="match status" value="1"/>
</dbReference>
<keyword evidence="10" id="KW-0808">Transferase</keyword>
<dbReference type="Pfam" id="PF02518">
    <property type="entry name" value="HATPase_c"/>
    <property type="match status" value="1"/>
</dbReference>
<keyword evidence="10" id="KW-0418">Kinase</keyword>
<dbReference type="InterPro" id="IPR036890">
    <property type="entry name" value="HATPase_C_sf"/>
</dbReference>
<dbReference type="Pfam" id="PF07495">
    <property type="entry name" value="Y_Y_Y"/>
    <property type="match status" value="1"/>
</dbReference>
<dbReference type="Proteomes" id="UP000885779">
    <property type="component" value="Unassembled WGS sequence"/>
</dbReference>
<dbReference type="InterPro" id="IPR035965">
    <property type="entry name" value="PAS-like_dom_sf"/>
</dbReference>
<dbReference type="SMART" id="SM00086">
    <property type="entry name" value="PAC"/>
    <property type="match status" value="1"/>
</dbReference>
<dbReference type="PROSITE" id="PS50109">
    <property type="entry name" value="HIS_KIN"/>
    <property type="match status" value="1"/>
</dbReference>
<dbReference type="CDD" id="cd00130">
    <property type="entry name" value="PAS"/>
    <property type="match status" value="1"/>
</dbReference>